<dbReference type="Proteomes" id="UP000053144">
    <property type="component" value="Chromosome 2"/>
</dbReference>
<evidence type="ECO:0000313" key="3">
    <source>
        <dbReference type="Proteomes" id="UP000053144"/>
    </source>
</evidence>
<dbReference type="CDD" id="cd00303">
    <property type="entry name" value="retropepsin_like"/>
    <property type="match status" value="1"/>
</dbReference>
<feature type="compositionally biased region" description="Basic and acidic residues" evidence="1">
    <location>
        <begin position="66"/>
        <end position="111"/>
    </location>
</feature>
<dbReference type="Gramene" id="KOM34637">
    <property type="protein sequence ID" value="KOM34637"/>
    <property type="gene ID" value="LR48_Vigan02g078700"/>
</dbReference>
<evidence type="ECO:0008006" key="4">
    <source>
        <dbReference type="Google" id="ProtNLM"/>
    </source>
</evidence>
<protein>
    <recommendedName>
        <fullName evidence="4">CCHC-type domain-containing protein</fullName>
    </recommendedName>
</protein>
<dbReference type="AlphaFoldDB" id="A0A0L9TW56"/>
<organism evidence="2 3">
    <name type="scientific">Phaseolus angularis</name>
    <name type="common">Azuki bean</name>
    <name type="synonym">Vigna angularis</name>
    <dbReference type="NCBI Taxonomy" id="3914"/>
    <lineage>
        <taxon>Eukaryota</taxon>
        <taxon>Viridiplantae</taxon>
        <taxon>Streptophyta</taxon>
        <taxon>Embryophyta</taxon>
        <taxon>Tracheophyta</taxon>
        <taxon>Spermatophyta</taxon>
        <taxon>Magnoliopsida</taxon>
        <taxon>eudicotyledons</taxon>
        <taxon>Gunneridae</taxon>
        <taxon>Pentapetalae</taxon>
        <taxon>rosids</taxon>
        <taxon>fabids</taxon>
        <taxon>Fabales</taxon>
        <taxon>Fabaceae</taxon>
        <taxon>Papilionoideae</taxon>
        <taxon>50 kb inversion clade</taxon>
        <taxon>NPAAA clade</taxon>
        <taxon>indigoferoid/millettioid clade</taxon>
        <taxon>Phaseoleae</taxon>
        <taxon>Vigna</taxon>
    </lineage>
</organism>
<dbReference type="PANTHER" id="PTHR35046">
    <property type="entry name" value="ZINC KNUCKLE (CCHC-TYPE) FAMILY PROTEIN"/>
    <property type="match status" value="1"/>
</dbReference>
<proteinExistence type="predicted"/>
<dbReference type="InterPro" id="IPR021109">
    <property type="entry name" value="Peptidase_aspartic_dom_sf"/>
</dbReference>
<dbReference type="PANTHER" id="PTHR35046:SF9">
    <property type="entry name" value="RNA-DIRECTED DNA POLYMERASE"/>
    <property type="match status" value="1"/>
</dbReference>
<reference evidence="3" key="1">
    <citation type="journal article" date="2015" name="Proc. Natl. Acad. Sci. U.S.A.">
        <title>Genome sequencing of adzuki bean (Vigna angularis) provides insight into high starch and low fat accumulation and domestication.</title>
        <authorList>
            <person name="Yang K."/>
            <person name="Tian Z."/>
            <person name="Chen C."/>
            <person name="Luo L."/>
            <person name="Zhao B."/>
            <person name="Wang Z."/>
            <person name="Yu L."/>
            <person name="Li Y."/>
            <person name="Sun Y."/>
            <person name="Li W."/>
            <person name="Chen Y."/>
            <person name="Li Y."/>
            <person name="Zhang Y."/>
            <person name="Ai D."/>
            <person name="Zhao J."/>
            <person name="Shang C."/>
            <person name="Ma Y."/>
            <person name="Wu B."/>
            <person name="Wang M."/>
            <person name="Gao L."/>
            <person name="Sun D."/>
            <person name="Zhang P."/>
            <person name="Guo F."/>
            <person name="Wang W."/>
            <person name="Li Y."/>
            <person name="Wang J."/>
            <person name="Varshney R.K."/>
            <person name="Wang J."/>
            <person name="Ling H.Q."/>
            <person name="Wan P."/>
        </authorList>
    </citation>
    <scope>NUCLEOTIDE SEQUENCE</scope>
    <source>
        <strain evidence="3">cv. Jingnong 6</strain>
    </source>
</reference>
<dbReference type="OMA" id="IFHKESS"/>
<evidence type="ECO:0000313" key="2">
    <source>
        <dbReference type="EMBL" id="KOM34637.1"/>
    </source>
</evidence>
<feature type="region of interest" description="Disordered" evidence="1">
    <location>
        <begin position="55"/>
        <end position="111"/>
    </location>
</feature>
<name>A0A0L9TW56_PHAAN</name>
<dbReference type="EMBL" id="CM003372">
    <property type="protein sequence ID" value="KOM34637.1"/>
    <property type="molecule type" value="Genomic_DNA"/>
</dbReference>
<dbReference type="Gene3D" id="2.40.70.10">
    <property type="entry name" value="Acid Proteases"/>
    <property type="match status" value="1"/>
</dbReference>
<accession>A0A0L9TW56</accession>
<gene>
    <name evidence="2" type="ORF">LR48_Vigan02g078700</name>
</gene>
<evidence type="ECO:0000256" key="1">
    <source>
        <dbReference type="SAM" id="MobiDB-lite"/>
    </source>
</evidence>
<sequence>MLRAGIKEEERFTIARFQSGLNYEIRDKVELLPYLDLNDFVQLCLRVEEQIRRKASTKKNYPTTSEYRKDPKREGSPMRYEKPQEKEKEKVRGKEKEREGEKNIFHKESSRETRGRETTCFKYGEIEHYSFECPHKRSTYLLDHQSKNEDSSSDSNTSISEEEALPCEGELLLVRRLLRSQSQELEQSQRENLFRTRCKIFENTCSLIVDSGSSYNCCSSRVVNKLALPTLSHPKPYRLHWITEDEETVVNT</sequence>